<proteinExistence type="predicted"/>
<dbReference type="PROSITE" id="PS00455">
    <property type="entry name" value="AMP_BINDING"/>
    <property type="match status" value="1"/>
</dbReference>
<feature type="domain" description="AMP-dependent synthetase/ligase" evidence="1">
    <location>
        <begin position="8"/>
        <end position="371"/>
    </location>
</feature>
<gene>
    <name evidence="3" type="ORF">NBG84_35630</name>
</gene>
<protein>
    <submittedName>
        <fullName evidence="3">Long-chain fatty acid--CoA ligase</fullName>
    </submittedName>
</protein>
<dbReference type="PANTHER" id="PTHR43767:SF1">
    <property type="entry name" value="NONRIBOSOMAL PEPTIDE SYNTHASE PES1 (EUROFUNG)-RELATED"/>
    <property type="match status" value="1"/>
</dbReference>
<evidence type="ECO:0000259" key="2">
    <source>
        <dbReference type="Pfam" id="PF13193"/>
    </source>
</evidence>
<feature type="domain" description="AMP-binding enzyme C-terminal" evidence="2">
    <location>
        <begin position="421"/>
        <end position="496"/>
    </location>
</feature>
<sequence length="509" mass="55162">MYLTQSLHRALQQYPDRPMTICGDRVRTTREVVDRVSRLAAVFRGLGVQTGDRVGLLALNSDHHQEFFFASWWMGAVAHPLNTRWAPAEIAYALTDSGTEVLLVDDTFAALGPELRERAPGLRTLVYCGTGETPEGMLDYEELITGSEPVPDIRRGGDTVAFLLYTGGTTGTPKGVMVTDRALQTSMMSSLILTQAATPDGVNMLTAPLFHIGALTGWYAQNLIGGTLVFLPNFTPEGVLETIRRHRVTTTTFVPVMVQMVCSHPDFNAYDTSSLRRITYGGAGSPESLLQLAMTSFPQARFTQGYGMTETSVLTVLTHEDHVAGGQRLRSAGRATCAIELAVVGPDGARMPTGEVGEVVTRGDHLMAGYWGKPKLTAQAVRDGWMHTGDGGYLDEDGYLYIVDRLKDMIITGGENVYSAEVENAVAAHPSVASCAVIGVPDDHWGERVHSVVVLKPGRTATEEEIRAHAKTLIAGYKAPRSVEFIDAMPLSPAGKILKRELRAARTDG</sequence>
<reference evidence="3" key="1">
    <citation type="submission" date="2022-06" db="EMBL/GenBank/DDBJ databases">
        <title>Genome public.</title>
        <authorList>
            <person name="Sun Q."/>
        </authorList>
    </citation>
    <scope>NUCLEOTIDE SEQUENCE</scope>
    <source>
        <strain evidence="3">CWNU-1</strain>
    </source>
</reference>
<dbReference type="PANTHER" id="PTHR43767">
    <property type="entry name" value="LONG-CHAIN-FATTY-ACID--COA LIGASE"/>
    <property type="match status" value="1"/>
</dbReference>
<dbReference type="EMBL" id="JAMQAW010000078">
    <property type="protein sequence ID" value="MCM2393547.1"/>
    <property type="molecule type" value="Genomic_DNA"/>
</dbReference>
<dbReference type="NCBIfam" id="NF004837">
    <property type="entry name" value="PRK06187.1"/>
    <property type="match status" value="1"/>
</dbReference>
<dbReference type="SUPFAM" id="SSF56801">
    <property type="entry name" value="Acetyl-CoA synthetase-like"/>
    <property type="match status" value="1"/>
</dbReference>
<evidence type="ECO:0000259" key="1">
    <source>
        <dbReference type="Pfam" id="PF00501"/>
    </source>
</evidence>
<keyword evidence="4" id="KW-1185">Reference proteome</keyword>
<dbReference type="InterPro" id="IPR000873">
    <property type="entry name" value="AMP-dep_synth/lig_dom"/>
</dbReference>
<dbReference type="InterPro" id="IPR020845">
    <property type="entry name" value="AMP-binding_CS"/>
</dbReference>
<dbReference type="Proteomes" id="UP001431429">
    <property type="component" value="Unassembled WGS sequence"/>
</dbReference>
<dbReference type="InterPro" id="IPR045851">
    <property type="entry name" value="AMP-bd_C_sf"/>
</dbReference>
<name>A0ABT0UYA0_9ACTN</name>
<keyword evidence="3" id="KW-0436">Ligase</keyword>
<dbReference type="RefSeq" id="WP_250923844.1">
    <property type="nucleotide sequence ID" value="NZ_JAMQAW010000078.1"/>
</dbReference>
<dbReference type="Pfam" id="PF13193">
    <property type="entry name" value="AMP-binding_C"/>
    <property type="match status" value="1"/>
</dbReference>
<dbReference type="GO" id="GO:0016874">
    <property type="term" value="F:ligase activity"/>
    <property type="evidence" value="ECO:0007669"/>
    <property type="project" value="UniProtKB-KW"/>
</dbReference>
<dbReference type="Gene3D" id="3.30.300.30">
    <property type="match status" value="1"/>
</dbReference>
<evidence type="ECO:0000313" key="3">
    <source>
        <dbReference type="EMBL" id="MCM2393547.1"/>
    </source>
</evidence>
<dbReference type="Pfam" id="PF00501">
    <property type="entry name" value="AMP-binding"/>
    <property type="match status" value="1"/>
</dbReference>
<dbReference type="CDD" id="cd17631">
    <property type="entry name" value="FACL_FadD13-like"/>
    <property type="match status" value="1"/>
</dbReference>
<comment type="caution">
    <text evidence="3">The sequence shown here is derived from an EMBL/GenBank/DDBJ whole genome shotgun (WGS) entry which is preliminary data.</text>
</comment>
<accession>A0ABT0UYA0</accession>
<dbReference type="InterPro" id="IPR050237">
    <property type="entry name" value="ATP-dep_AMP-bd_enzyme"/>
</dbReference>
<dbReference type="InterPro" id="IPR042099">
    <property type="entry name" value="ANL_N_sf"/>
</dbReference>
<dbReference type="Gene3D" id="3.40.50.12780">
    <property type="entry name" value="N-terminal domain of ligase-like"/>
    <property type="match status" value="1"/>
</dbReference>
<organism evidence="3 4">
    <name type="scientific">Streptomyces albipurpureus</name>
    <dbReference type="NCBI Taxonomy" id="2897419"/>
    <lineage>
        <taxon>Bacteria</taxon>
        <taxon>Bacillati</taxon>
        <taxon>Actinomycetota</taxon>
        <taxon>Actinomycetes</taxon>
        <taxon>Kitasatosporales</taxon>
        <taxon>Streptomycetaceae</taxon>
        <taxon>Streptomyces</taxon>
    </lineage>
</organism>
<evidence type="ECO:0000313" key="4">
    <source>
        <dbReference type="Proteomes" id="UP001431429"/>
    </source>
</evidence>
<dbReference type="InterPro" id="IPR025110">
    <property type="entry name" value="AMP-bd_C"/>
</dbReference>